<gene>
    <name evidence="2" type="ORF">LF41_2968</name>
</gene>
<dbReference type="AlphaFoldDB" id="A0A0A2WHM7"/>
<feature type="domain" description="EF-hand" evidence="1">
    <location>
        <begin position="101"/>
        <end position="118"/>
    </location>
</feature>
<dbReference type="Proteomes" id="UP000030518">
    <property type="component" value="Unassembled WGS sequence"/>
</dbReference>
<name>A0A0A2WHM7_9GAMM</name>
<dbReference type="PROSITE" id="PS00018">
    <property type="entry name" value="EF_HAND_1"/>
    <property type="match status" value="2"/>
</dbReference>
<accession>A0A0A2WHM7</accession>
<dbReference type="InterPro" id="IPR011992">
    <property type="entry name" value="EF-hand-dom_pair"/>
</dbReference>
<dbReference type="InterPro" id="IPR018247">
    <property type="entry name" value="EF_Hand_1_Ca_BS"/>
</dbReference>
<keyword evidence="3" id="KW-1185">Reference proteome</keyword>
<dbReference type="InterPro" id="IPR002048">
    <property type="entry name" value="EF_hand_dom"/>
</dbReference>
<evidence type="ECO:0000313" key="3">
    <source>
        <dbReference type="Proteomes" id="UP000030518"/>
    </source>
</evidence>
<evidence type="ECO:0000313" key="2">
    <source>
        <dbReference type="EMBL" id="KGQ19318.1"/>
    </source>
</evidence>
<evidence type="ECO:0000259" key="1">
    <source>
        <dbReference type="Pfam" id="PF13202"/>
    </source>
</evidence>
<dbReference type="Gene3D" id="1.10.238.10">
    <property type="entry name" value="EF-hand"/>
    <property type="match status" value="1"/>
</dbReference>
<organism evidence="2 3">
    <name type="scientific">Lysobacter dokdonensis DS-58</name>
    <dbReference type="NCBI Taxonomy" id="1300345"/>
    <lineage>
        <taxon>Bacteria</taxon>
        <taxon>Pseudomonadati</taxon>
        <taxon>Pseudomonadota</taxon>
        <taxon>Gammaproteobacteria</taxon>
        <taxon>Lysobacterales</taxon>
        <taxon>Lysobacteraceae</taxon>
        <taxon>Noviluteimonas</taxon>
    </lineage>
</organism>
<dbReference type="PATRIC" id="fig|1300345.3.peg.1512"/>
<dbReference type="EMBL" id="JRKJ01000008">
    <property type="protein sequence ID" value="KGQ19318.1"/>
    <property type="molecule type" value="Genomic_DNA"/>
</dbReference>
<dbReference type="SUPFAM" id="SSF47473">
    <property type="entry name" value="EF-hand"/>
    <property type="match status" value="1"/>
</dbReference>
<sequence length="127" mass="13769">MLLIASAPLAAQQIATTASERFARLDVNHDGGLSKYEVDADVFIAALDNDGDHLVSPSELLPLLGADATEATALDRVRVADRNADDKLDVNELDRGSEMRFKWMDENGDGNVDPQELAARFGVKMVN</sequence>
<dbReference type="Pfam" id="PF13202">
    <property type="entry name" value="EF-hand_5"/>
    <property type="match status" value="1"/>
</dbReference>
<dbReference type="GO" id="GO:0005509">
    <property type="term" value="F:calcium ion binding"/>
    <property type="evidence" value="ECO:0007669"/>
    <property type="project" value="InterPro"/>
</dbReference>
<reference evidence="2 3" key="1">
    <citation type="submission" date="2014-09" db="EMBL/GenBank/DDBJ databases">
        <title>Genome sequences of Lysobacter dokdonensis DS-58.</title>
        <authorList>
            <person name="Kim J.F."/>
            <person name="Kwak M.-J."/>
        </authorList>
    </citation>
    <scope>NUCLEOTIDE SEQUENCE [LARGE SCALE GENOMIC DNA]</scope>
    <source>
        <strain evidence="2 3">DS-58</strain>
    </source>
</reference>
<comment type="caution">
    <text evidence="2">The sequence shown here is derived from an EMBL/GenBank/DDBJ whole genome shotgun (WGS) entry which is preliminary data.</text>
</comment>
<protein>
    <recommendedName>
        <fullName evidence="1">EF-hand domain-containing protein</fullName>
    </recommendedName>
</protein>
<proteinExistence type="predicted"/>